<evidence type="ECO:0000313" key="1">
    <source>
        <dbReference type="EMBL" id="MBE9220593.1"/>
    </source>
</evidence>
<comment type="caution">
    <text evidence="1">The sequence shown here is derived from an EMBL/GenBank/DDBJ whole genome shotgun (WGS) entry which is preliminary data.</text>
</comment>
<proteinExistence type="predicted"/>
<dbReference type="Proteomes" id="UP000597867">
    <property type="component" value="Unassembled WGS sequence"/>
</dbReference>
<reference evidence="1" key="1">
    <citation type="submission" date="2020-10" db="EMBL/GenBank/DDBJ databases">
        <authorList>
            <person name="Castelo-Branco R."/>
            <person name="Eusebio N."/>
            <person name="Adriana R."/>
            <person name="Vieira A."/>
            <person name="Brugerolle De Fraissinette N."/>
            <person name="Rezende De Castro R."/>
            <person name="Schneider M.P."/>
            <person name="Vasconcelos V."/>
            <person name="Leao P.N."/>
        </authorList>
    </citation>
    <scope>NUCLEOTIDE SEQUENCE</scope>
    <source>
        <strain evidence="1">LEGE 04289</strain>
    </source>
</reference>
<gene>
    <name evidence="1" type="ORF">IQ222_17785</name>
</gene>
<accession>A0ACC5Q5F1</accession>
<keyword evidence="2" id="KW-1185">Reference proteome</keyword>
<protein>
    <submittedName>
        <fullName evidence="1">Mechanosensitive ion channel family protein</fullName>
    </submittedName>
</protein>
<sequence>MNKTKDLNIFHKFMISLICFIFMINISIAYSQDKTVTVPDRDTPVAQNSDVVNKIDGTPVLLGDTTLFVIQKNVGSFSPQERAEAVSNRLEKIANDPSTSLENLQVIENADITNIVVGDKLLLTLTDKDAKAGNQTRQILGKEYLEIIKNTIIQYRKERSLGNILKGIIYSFISTLVLLILLKVFNQIYPRIITRLQNWTGIRIPELRIQNIELLPAARVSNIVTRLVKIIRTILVISIFYIYISLVLSFFPWTKQISSRLISYFLAAIYKIWLAFADYLPNIFALALIIFISYYSLKFIRYLFTELGNGTISVPGFYNDWAEPTYKLVFLIIVALALVLAFPYLPGFGSPAFQGISVFLGILFSLGSTAVVANVVAGTILIYTRAFQIGDRIKIGEAIGDIVEKTLLVTRIRTIKNVIITIPNGTVLTSQIINYTALSQDPNYYLILHTTITLGYDVPWRKVHQVLIDAAIATNNILTEPIPFVLQTSLDDFYVSYELNAYSNKPMLMANIYSELHQNIQDKCNEAGIEILSPHYSAVRDGNQTTIPENYLSEDYKAPGFRLYYLNNLFNPDNSKNTPDL</sequence>
<evidence type="ECO:0000313" key="2">
    <source>
        <dbReference type="Proteomes" id="UP000597867"/>
    </source>
</evidence>
<dbReference type="EMBL" id="JADEWF010000078">
    <property type="protein sequence ID" value="MBE9220593.1"/>
    <property type="molecule type" value="Genomic_DNA"/>
</dbReference>
<name>A0ACC5Q5F1_DOLFA</name>
<organism evidence="1 2">
    <name type="scientific">Dolichospermum flos-aquae LEGE 04289</name>
    <dbReference type="NCBI Taxonomy" id="1828708"/>
    <lineage>
        <taxon>Bacteria</taxon>
        <taxon>Bacillati</taxon>
        <taxon>Cyanobacteriota</taxon>
        <taxon>Cyanophyceae</taxon>
        <taxon>Nostocales</taxon>
        <taxon>Aphanizomenonaceae</taxon>
        <taxon>Dolichospermum</taxon>
    </lineage>
</organism>